<evidence type="ECO:0000313" key="1">
    <source>
        <dbReference type="EMBL" id="KGP62326.1"/>
    </source>
</evidence>
<keyword evidence="2" id="KW-1185">Reference proteome</keyword>
<dbReference type="AlphaFoldDB" id="A0A0A2SRI8"/>
<dbReference type="EMBL" id="JNCF01000079">
    <property type="protein sequence ID" value="KGP62326.1"/>
    <property type="molecule type" value="Genomic_DNA"/>
</dbReference>
<name>A0A0A2SRI8_9GAMM</name>
<dbReference type="Proteomes" id="UP000054422">
    <property type="component" value="Unassembled WGS sequence"/>
</dbReference>
<accession>A0A0A2SRI8</accession>
<comment type="caution">
    <text evidence="1">The sequence shown here is derived from an EMBL/GenBank/DDBJ whole genome shotgun (WGS) entry which is preliminary data.</text>
</comment>
<sequence length="334" mass="38664">MSFFKKENLVPDSPLIKNENSISLSVGDEVIDKDGNNAIISEMFEWDTKDYDEEKGDYVALDMTGKVKLKYDSGFTKIVDSSGISKGISDEKKDTKDILETIYGIDTHDMSQERINSLYTVLILYADFYKKNHVNSHRYQRIYDREKREYSKEFDINLYCFNSILANLKIELPASKIKEIYEQFGVIQLREINKKSLILGCGSEPLIYGASTKGYKEEHAHQNQITMSPELNFNPTLVAYFQGSFKFESNFFNEIVFEGFFRRAIPDIIDDLNEVNRILAPEGKVSFTNDKLKKTYDKEQIDTIIRHYQEHEKFDVFRSDLSLEIGGHPKGFVS</sequence>
<gene>
    <name evidence="1" type="ORF">EP47_01795</name>
</gene>
<organism evidence="1 2">
    <name type="scientific">Legionella norrlandica</name>
    <dbReference type="NCBI Taxonomy" id="1498499"/>
    <lineage>
        <taxon>Bacteria</taxon>
        <taxon>Pseudomonadati</taxon>
        <taxon>Pseudomonadota</taxon>
        <taxon>Gammaproteobacteria</taxon>
        <taxon>Legionellales</taxon>
        <taxon>Legionellaceae</taxon>
        <taxon>Legionella</taxon>
    </lineage>
</organism>
<dbReference type="RefSeq" id="WP_035891289.1">
    <property type="nucleotide sequence ID" value="NZ_JNCF01000079.1"/>
</dbReference>
<proteinExistence type="predicted"/>
<evidence type="ECO:0000313" key="2">
    <source>
        <dbReference type="Proteomes" id="UP000054422"/>
    </source>
</evidence>
<protein>
    <submittedName>
        <fullName evidence="1">Uncharacterized protein</fullName>
    </submittedName>
</protein>
<reference evidence="1 2" key="1">
    <citation type="submission" date="2014-05" db="EMBL/GenBank/DDBJ databases">
        <authorList>
            <person name="Rizzardi K."/>
            <person name="Winiecka-Krusnell J."/>
            <person name="Ramliden M."/>
            <person name="Alm E."/>
            <person name="Andersson S."/>
            <person name="Byfors S."/>
        </authorList>
    </citation>
    <scope>NUCLEOTIDE SEQUENCE [LARGE SCALE GENOMIC DNA]</scope>
    <source>
        <strain evidence="1 2">LEGN</strain>
    </source>
</reference>